<feature type="transmembrane region" description="Helical" evidence="7">
    <location>
        <begin position="241"/>
        <end position="262"/>
    </location>
</feature>
<evidence type="ECO:0000256" key="5">
    <source>
        <dbReference type="ARBA" id="ARBA00022989"/>
    </source>
</evidence>
<feature type="transmembrane region" description="Helical" evidence="7">
    <location>
        <begin position="366"/>
        <end position="384"/>
    </location>
</feature>
<dbReference type="PANTHER" id="PTHR43045">
    <property type="entry name" value="SHIKIMATE TRANSPORTER"/>
    <property type="match status" value="1"/>
</dbReference>
<keyword evidence="5 7" id="KW-1133">Transmembrane helix</keyword>
<dbReference type="Gene3D" id="1.20.1250.20">
    <property type="entry name" value="MFS general substrate transporter like domains"/>
    <property type="match status" value="2"/>
</dbReference>
<dbReference type="PANTHER" id="PTHR43045:SF1">
    <property type="entry name" value="SHIKIMATE TRANSPORTER"/>
    <property type="match status" value="1"/>
</dbReference>
<gene>
    <name evidence="9" type="ORF">GCM10023321_79460</name>
</gene>
<dbReference type="PROSITE" id="PS50850">
    <property type="entry name" value="MFS"/>
    <property type="match status" value="1"/>
</dbReference>
<feature type="transmembrane region" description="Helical" evidence="7">
    <location>
        <begin position="341"/>
        <end position="360"/>
    </location>
</feature>
<feature type="transmembrane region" description="Helical" evidence="7">
    <location>
        <begin position="50"/>
        <end position="71"/>
    </location>
</feature>
<organism evidence="9 10">
    <name type="scientific">Pseudonocardia eucalypti</name>
    <dbReference type="NCBI Taxonomy" id="648755"/>
    <lineage>
        <taxon>Bacteria</taxon>
        <taxon>Bacillati</taxon>
        <taxon>Actinomycetota</taxon>
        <taxon>Actinomycetes</taxon>
        <taxon>Pseudonocardiales</taxon>
        <taxon>Pseudonocardiaceae</taxon>
        <taxon>Pseudonocardia</taxon>
    </lineage>
</organism>
<evidence type="ECO:0000256" key="6">
    <source>
        <dbReference type="ARBA" id="ARBA00023136"/>
    </source>
</evidence>
<sequence>MVIGKLFFPQTSSLVGALAAFATFAVGFLARPLGGFIISHIGDRFGRRPALVLTIVLMGASTVLIGLLPTYAQVGVWAPVLLVLLRLLQGFGAGAELAGAITLVAEYTPRNRRAYYTAIPNAATAAGLLLATLSFAAVAQLPEADLLSWGWRIPFLASALIFLVALYIRSRLGETPAFLEVAREEAKRGQLPLGQVLRERRKSVALGFLSITGHNANAYVLNTFALSFITGTLGMSKTVGLTAVVLAAITGIVAAPLFGMLADRVGRRFVFIFGAAFVAVMAFPFFGLLQTRQPVLVALAMMAGYGIGFGAMSGAQGAFLSELFATRYRYTGIATARELNGMLVAGPTPLIATALVGLAAGAPWLVAGYLVIAELITIVAVYAARNEELAEA</sequence>
<proteinExistence type="predicted"/>
<feature type="domain" description="Major facilitator superfamily (MFS) profile" evidence="8">
    <location>
        <begin position="1"/>
        <end position="385"/>
    </location>
</feature>
<feature type="transmembrane region" description="Helical" evidence="7">
    <location>
        <begin position="149"/>
        <end position="168"/>
    </location>
</feature>
<keyword evidence="2" id="KW-0813">Transport</keyword>
<keyword evidence="6 7" id="KW-0472">Membrane</keyword>
<keyword evidence="3" id="KW-1003">Cell membrane</keyword>
<dbReference type="Proteomes" id="UP001428817">
    <property type="component" value="Unassembled WGS sequence"/>
</dbReference>
<evidence type="ECO:0000256" key="4">
    <source>
        <dbReference type="ARBA" id="ARBA00022692"/>
    </source>
</evidence>
<feature type="transmembrane region" description="Helical" evidence="7">
    <location>
        <begin position="269"/>
        <end position="289"/>
    </location>
</feature>
<dbReference type="Pfam" id="PF07690">
    <property type="entry name" value="MFS_1"/>
    <property type="match status" value="1"/>
</dbReference>
<evidence type="ECO:0000256" key="2">
    <source>
        <dbReference type="ARBA" id="ARBA00022448"/>
    </source>
</evidence>
<dbReference type="InterPro" id="IPR005829">
    <property type="entry name" value="Sugar_transporter_CS"/>
</dbReference>
<feature type="transmembrane region" description="Helical" evidence="7">
    <location>
        <begin position="115"/>
        <end position="137"/>
    </location>
</feature>
<comment type="subcellular location">
    <subcellularLocation>
        <location evidence="1">Cell membrane</location>
        <topology evidence="1">Multi-pass membrane protein</topology>
    </subcellularLocation>
</comment>
<reference evidence="10" key="1">
    <citation type="journal article" date="2019" name="Int. J. Syst. Evol. Microbiol.">
        <title>The Global Catalogue of Microorganisms (GCM) 10K type strain sequencing project: providing services to taxonomists for standard genome sequencing and annotation.</title>
        <authorList>
            <consortium name="The Broad Institute Genomics Platform"/>
            <consortium name="The Broad Institute Genome Sequencing Center for Infectious Disease"/>
            <person name="Wu L."/>
            <person name="Ma J."/>
        </authorList>
    </citation>
    <scope>NUCLEOTIDE SEQUENCE [LARGE SCALE GENOMIC DNA]</scope>
    <source>
        <strain evidence="10">JCM 18303</strain>
    </source>
</reference>
<name>A0ABP9RBV5_9PSEU</name>
<evidence type="ECO:0000256" key="7">
    <source>
        <dbReference type="SAM" id="Phobius"/>
    </source>
</evidence>
<evidence type="ECO:0000313" key="10">
    <source>
        <dbReference type="Proteomes" id="UP001428817"/>
    </source>
</evidence>
<evidence type="ECO:0000313" key="9">
    <source>
        <dbReference type="EMBL" id="GAA5174793.1"/>
    </source>
</evidence>
<dbReference type="InterPro" id="IPR036259">
    <property type="entry name" value="MFS_trans_sf"/>
</dbReference>
<comment type="caution">
    <text evidence="9">The sequence shown here is derived from an EMBL/GenBank/DDBJ whole genome shotgun (WGS) entry which is preliminary data.</text>
</comment>
<dbReference type="InterPro" id="IPR020846">
    <property type="entry name" value="MFS_dom"/>
</dbReference>
<dbReference type="EMBL" id="BAABJP010000062">
    <property type="protein sequence ID" value="GAA5174793.1"/>
    <property type="molecule type" value="Genomic_DNA"/>
</dbReference>
<protein>
    <submittedName>
        <fullName evidence="9">MFS transporter</fullName>
    </submittedName>
</protein>
<feature type="transmembrane region" description="Helical" evidence="7">
    <location>
        <begin position="14"/>
        <end position="38"/>
    </location>
</feature>
<evidence type="ECO:0000259" key="8">
    <source>
        <dbReference type="PROSITE" id="PS50850"/>
    </source>
</evidence>
<dbReference type="PROSITE" id="PS00217">
    <property type="entry name" value="SUGAR_TRANSPORT_2"/>
    <property type="match status" value="1"/>
</dbReference>
<feature type="transmembrane region" description="Helical" evidence="7">
    <location>
        <begin position="204"/>
        <end position="229"/>
    </location>
</feature>
<dbReference type="SUPFAM" id="SSF103473">
    <property type="entry name" value="MFS general substrate transporter"/>
    <property type="match status" value="1"/>
</dbReference>
<feature type="transmembrane region" description="Helical" evidence="7">
    <location>
        <begin position="77"/>
        <end position="103"/>
    </location>
</feature>
<keyword evidence="4 7" id="KW-0812">Transmembrane</keyword>
<keyword evidence="10" id="KW-1185">Reference proteome</keyword>
<evidence type="ECO:0000256" key="1">
    <source>
        <dbReference type="ARBA" id="ARBA00004651"/>
    </source>
</evidence>
<feature type="transmembrane region" description="Helical" evidence="7">
    <location>
        <begin position="295"/>
        <end position="320"/>
    </location>
</feature>
<accession>A0ABP9RBV5</accession>
<evidence type="ECO:0000256" key="3">
    <source>
        <dbReference type="ARBA" id="ARBA00022475"/>
    </source>
</evidence>
<dbReference type="InterPro" id="IPR011701">
    <property type="entry name" value="MFS"/>
</dbReference>